<name>A0A090MN63_AFIFE</name>
<dbReference type="GO" id="GO:0046872">
    <property type="term" value="F:metal ion binding"/>
    <property type="evidence" value="ECO:0007669"/>
    <property type="project" value="UniProtKB-KW"/>
</dbReference>
<feature type="signal peptide" evidence="7">
    <location>
        <begin position="1"/>
        <end position="19"/>
    </location>
</feature>
<dbReference type="RefSeq" id="WP_009340477.1">
    <property type="nucleotide sequence ID" value="NZ_CCAZ020000001.1"/>
</dbReference>
<dbReference type="Proteomes" id="UP000035762">
    <property type="component" value="Unassembled WGS sequence"/>
</dbReference>
<dbReference type="InterPro" id="IPR002327">
    <property type="entry name" value="Cyt_c_1A/1B"/>
</dbReference>
<dbReference type="PROSITE" id="PS51007">
    <property type="entry name" value="CYTC"/>
    <property type="match status" value="1"/>
</dbReference>
<organism evidence="9 10">
    <name type="scientific">Afipia felis</name>
    <name type="common">Cat scratch disease bacillus</name>
    <dbReference type="NCBI Taxonomy" id="1035"/>
    <lineage>
        <taxon>Bacteria</taxon>
        <taxon>Pseudomonadati</taxon>
        <taxon>Pseudomonadota</taxon>
        <taxon>Alphaproteobacteria</taxon>
        <taxon>Hyphomicrobiales</taxon>
        <taxon>Nitrobacteraceae</taxon>
        <taxon>Afipia</taxon>
    </lineage>
</organism>
<evidence type="ECO:0000256" key="4">
    <source>
        <dbReference type="ARBA" id="ARBA00022982"/>
    </source>
</evidence>
<dbReference type="AlphaFoldDB" id="A0A090MN63"/>
<dbReference type="PANTHER" id="PTHR11961">
    <property type="entry name" value="CYTOCHROME C"/>
    <property type="match status" value="1"/>
</dbReference>
<dbReference type="STRING" id="1035.BN961_02225"/>
<evidence type="ECO:0000256" key="1">
    <source>
        <dbReference type="ARBA" id="ARBA00022448"/>
    </source>
</evidence>
<evidence type="ECO:0000259" key="8">
    <source>
        <dbReference type="PROSITE" id="PS51007"/>
    </source>
</evidence>
<dbReference type="OrthoDB" id="9805828at2"/>
<dbReference type="EMBL" id="CCAZ020000001">
    <property type="protein sequence ID" value="CEG08806.1"/>
    <property type="molecule type" value="Genomic_DNA"/>
</dbReference>
<dbReference type="SUPFAM" id="SSF46626">
    <property type="entry name" value="Cytochrome c"/>
    <property type="match status" value="1"/>
</dbReference>
<dbReference type="Pfam" id="PF00034">
    <property type="entry name" value="Cytochrom_C"/>
    <property type="match status" value="1"/>
</dbReference>
<sequence length="131" mass="13714">MRWIVAAVTLVAFAGAAHAEAGDPAKGEQAFKVCMACHAVGPGAKTKVGPELNGIVGRKWGSVEGYSYSADLKAGNGANKVWDEATLDDYLTNPKHLAPHGKMSFPGISQAGKRADVIAFLKQFDASGNKK</sequence>
<dbReference type="Gene3D" id="1.10.760.10">
    <property type="entry name" value="Cytochrome c-like domain"/>
    <property type="match status" value="1"/>
</dbReference>
<feature type="domain" description="Cytochrome c" evidence="8">
    <location>
        <begin position="22"/>
        <end position="125"/>
    </location>
</feature>
<keyword evidence="2 6" id="KW-0349">Heme</keyword>
<protein>
    <submittedName>
        <fullName evidence="9">Cytochrome c class I</fullName>
    </submittedName>
</protein>
<keyword evidence="5 6" id="KW-0408">Iron</keyword>
<keyword evidence="10" id="KW-1185">Reference proteome</keyword>
<proteinExistence type="predicted"/>
<comment type="caution">
    <text evidence="9">The sequence shown here is derived from an EMBL/GenBank/DDBJ whole genome shotgun (WGS) entry which is preliminary data.</text>
</comment>
<keyword evidence="7" id="KW-0732">Signal</keyword>
<reference evidence="9 10" key="1">
    <citation type="journal article" date="2014" name="Genome Announc.">
        <title>Genome Sequence of Afipia felis Strain 76713, Isolated in Hospital Water Using an Amoeba Co-Culture Procedure.</title>
        <authorList>
            <person name="Benamar S."/>
            <person name="La Scola B."/>
            <person name="Croce O."/>
        </authorList>
    </citation>
    <scope>NUCLEOTIDE SEQUENCE [LARGE SCALE GENOMIC DNA]</scope>
    <source>
        <strain evidence="9 10">76713</strain>
    </source>
</reference>
<feature type="chain" id="PRO_5001859965" evidence="7">
    <location>
        <begin position="20"/>
        <end position="131"/>
    </location>
</feature>
<keyword evidence="1" id="KW-0813">Transport</keyword>
<evidence type="ECO:0000313" key="10">
    <source>
        <dbReference type="Proteomes" id="UP000035762"/>
    </source>
</evidence>
<evidence type="ECO:0000256" key="6">
    <source>
        <dbReference type="PROSITE-ProRule" id="PRU00433"/>
    </source>
</evidence>
<evidence type="ECO:0000256" key="2">
    <source>
        <dbReference type="ARBA" id="ARBA00022617"/>
    </source>
</evidence>
<evidence type="ECO:0000313" key="9">
    <source>
        <dbReference type="EMBL" id="CEG08806.1"/>
    </source>
</evidence>
<keyword evidence="3 6" id="KW-0479">Metal-binding</keyword>
<dbReference type="PRINTS" id="PR00604">
    <property type="entry name" value="CYTCHRMECIAB"/>
</dbReference>
<accession>A0A090MN63</accession>
<dbReference type="InterPro" id="IPR036909">
    <property type="entry name" value="Cyt_c-like_dom_sf"/>
</dbReference>
<dbReference type="GO" id="GO:0009055">
    <property type="term" value="F:electron transfer activity"/>
    <property type="evidence" value="ECO:0007669"/>
    <property type="project" value="InterPro"/>
</dbReference>
<keyword evidence="4" id="KW-0249">Electron transport</keyword>
<evidence type="ECO:0000256" key="5">
    <source>
        <dbReference type="ARBA" id="ARBA00023004"/>
    </source>
</evidence>
<dbReference type="GO" id="GO:0020037">
    <property type="term" value="F:heme binding"/>
    <property type="evidence" value="ECO:0007669"/>
    <property type="project" value="InterPro"/>
</dbReference>
<evidence type="ECO:0000256" key="3">
    <source>
        <dbReference type="ARBA" id="ARBA00022723"/>
    </source>
</evidence>
<evidence type="ECO:0000256" key="7">
    <source>
        <dbReference type="SAM" id="SignalP"/>
    </source>
</evidence>
<dbReference type="InterPro" id="IPR009056">
    <property type="entry name" value="Cyt_c-like_dom"/>
</dbReference>
<gene>
    <name evidence="9" type="ORF">BN961_02225</name>
</gene>